<feature type="transmembrane region" description="Helical" evidence="1">
    <location>
        <begin position="87"/>
        <end position="107"/>
    </location>
</feature>
<keyword evidence="1" id="KW-0472">Membrane</keyword>
<evidence type="ECO:0000313" key="3">
    <source>
        <dbReference type="EMBL" id="CUR54753.1"/>
    </source>
</evidence>
<feature type="transmembrane region" description="Helical" evidence="1">
    <location>
        <begin position="60"/>
        <end position="81"/>
    </location>
</feature>
<organism evidence="3">
    <name type="scientific">metagenome</name>
    <dbReference type="NCBI Taxonomy" id="256318"/>
    <lineage>
        <taxon>unclassified sequences</taxon>
        <taxon>metagenomes</taxon>
    </lineage>
</organism>
<dbReference type="AlphaFoldDB" id="A0A2P2BYF1"/>
<gene>
    <name evidence="3" type="ORF">NOCA2210103</name>
</gene>
<dbReference type="GO" id="GO:0016020">
    <property type="term" value="C:membrane"/>
    <property type="evidence" value="ECO:0007669"/>
    <property type="project" value="InterPro"/>
</dbReference>
<sequence length="277" mass="27393">MGVLLSLAAAVAYGLSDFIGGLASRRTTAWPVAFLADLGALIGAVALAVAIAGSPSVGDLAWGCLAGLGTGIGGAFLYQGMSTGRMGVVGPVSAVGATIVPVAAGLLGGERPALLVWLGIAVALPGIWLVSQEPTDNGTERLAEGLGEGILAGLGFGVLFAAMGQVPDGAGYWPLVAAQIVGLVAIAVTATLLHENWVPRARSELWGLPAGVLATVAVFAFLLATQGGLLAIAAVITSLYPAVTILLAALVLKEHVHRIQGAGLALCAGAVVLVAVG</sequence>
<feature type="transmembrane region" description="Helical" evidence="1">
    <location>
        <begin position="32"/>
        <end position="53"/>
    </location>
</feature>
<feature type="transmembrane region" description="Helical" evidence="1">
    <location>
        <begin position="205"/>
        <end position="224"/>
    </location>
</feature>
<dbReference type="SUPFAM" id="SSF103481">
    <property type="entry name" value="Multidrug resistance efflux transporter EmrE"/>
    <property type="match status" value="2"/>
</dbReference>
<accession>A0A2P2BYF1</accession>
<proteinExistence type="predicted"/>
<protein>
    <recommendedName>
        <fullName evidence="2">EamA domain-containing protein</fullName>
    </recommendedName>
</protein>
<evidence type="ECO:0000259" key="2">
    <source>
        <dbReference type="Pfam" id="PF00892"/>
    </source>
</evidence>
<feature type="transmembrane region" description="Helical" evidence="1">
    <location>
        <begin position="114"/>
        <end position="131"/>
    </location>
</feature>
<feature type="domain" description="EamA" evidence="2">
    <location>
        <begin position="149"/>
        <end position="275"/>
    </location>
</feature>
<keyword evidence="1" id="KW-0812">Transmembrane</keyword>
<dbReference type="InterPro" id="IPR037185">
    <property type="entry name" value="EmrE-like"/>
</dbReference>
<evidence type="ECO:0000256" key="1">
    <source>
        <dbReference type="SAM" id="Phobius"/>
    </source>
</evidence>
<feature type="transmembrane region" description="Helical" evidence="1">
    <location>
        <begin position="230"/>
        <end position="252"/>
    </location>
</feature>
<keyword evidence="1" id="KW-1133">Transmembrane helix</keyword>
<dbReference type="EMBL" id="CZKA01000014">
    <property type="protein sequence ID" value="CUR54753.1"/>
    <property type="molecule type" value="Genomic_DNA"/>
</dbReference>
<dbReference type="Gene3D" id="1.10.3730.20">
    <property type="match status" value="1"/>
</dbReference>
<feature type="transmembrane region" description="Helical" evidence="1">
    <location>
        <begin position="172"/>
        <end position="193"/>
    </location>
</feature>
<reference evidence="3" key="1">
    <citation type="submission" date="2015-08" db="EMBL/GenBank/DDBJ databases">
        <authorList>
            <person name="Babu N.S."/>
            <person name="Beckwith C.J."/>
            <person name="Beseler K.G."/>
            <person name="Brison A."/>
            <person name="Carone J.V."/>
            <person name="Caskin T.P."/>
            <person name="Diamond M."/>
            <person name="Durham M.E."/>
            <person name="Foxe J.M."/>
            <person name="Go M."/>
            <person name="Henderson B.A."/>
            <person name="Jones I.B."/>
            <person name="McGettigan J.A."/>
            <person name="Micheletti S.J."/>
            <person name="Nasrallah M.E."/>
            <person name="Ortiz D."/>
            <person name="Piller C.R."/>
            <person name="Privatt S.R."/>
            <person name="Schneider S.L."/>
            <person name="Sharp S."/>
            <person name="Smith T.C."/>
            <person name="Stanton J.D."/>
            <person name="Ullery H.E."/>
            <person name="Wilson R.J."/>
            <person name="Serrano M.G."/>
            <person name="Buck G."/>
            <person name="Lee V."/>
            <person name="Wang Y."/>
            <person name="Carvalho R."/>
            <person name="Voegtly L."/>
            <person name="Shi R."/>
            <person name="Duckworth R."/>
            <person name="Johnson A."/>
            <person name="Loviza R."/>
            <person name="Walstead R."/>
            <person name="Shah Z."/>
            <person name="Kiflezghi M."/>
            <person name="Wade K."/>
            <person name="Ball S.L."/>
            <person name="Bradley K.W."/>
            <person name="Asai D.J."/>
            <person name="Bowman C.A."/>
            <person name="Russell D.A."/>
            <person name="Pope W.H."/>
            <person name="Jacobs-Sera D."/>
            <person name="Hendrix R.W."/>
            <person name="Hatfull G.F."/>
        </authorList>
    </citation>
    <scope>NUCLEOTIDE SEQUENCE</scope>
</reference>
<name>A0A2P2BYF1_9ZZZZ</name>
<dbReference type="Pfam" id="PF00892">
    <property type="entry name" value="EamA"/>
    <property type="match status" value="2"/>
</dbReference>
<dbReference type="InterPro" id="IPR000620">
    <property type="entry name" value="EamA_dom"/>
</dbReference>
<feature type="transmembrane region" description="Helical" evidence="1">
    <location>
        <begin position="259"/>
        <end position="276"/>
    </location>
</feature>
<feature type="domain" description="EamA" evidence="2">
    <location>
        <begin position="1"/>
        <end position="131"/>
    </location>
</feature>